<dbReference type="OrthoDB" id="24136at10239"/>
<name>A0A0A0YX35_9CAUD</name>
<dbReference type="RefSeq" id="YP_009153003.1">
    <property type="nucleotide sequence ID" value="NC_027396.1"/>
</dbReference>
<accession>A0A0A0YX35</accession>
<keyword evidence="2" id="KW-1185">Reference proteome</keyword>
<dbReference type="Proteomes" id="UP000030327">
    <property type="component" value="Segment"/>
</dbReference>
<gene>
    <name evidence="1" type="ORF">SpSL1_06</name>
</gene>
<dbReference type="KEGG" id="vg:24725354"/>
<evidence type="ECO:0000313" key="2">
    <source>
        <dbReference type="Proteomes" id="UP000030327"/>
    </source>
</evidence>
<reference evidence="1 2" key="1">
    <citation type="submission" date="2014-10" db="EMBL/GenBank/DDBJ databases">
        <title>Genome nucleotide sequence and annotation of the Streptococcus pnumoniae phage SpSL1, virulent form.</title>
        <authorList>
            <person name="Furi L."/>
            <person name="Clockie M.R."/>
            <person name="Oggioni M.R."/>
        </authorList>
    </citation>
    <scope>NUCLEOTIDE SEQUENCE [LARGE SCALE GENOMIC DNA]</scope>
</reference>
<proteinExistence type="predicted"/>
<protein>
    <submittedName>
        <fullName evidence="1">Uncharacterized protein</fullName>
    </submittedName>
</protein>
<dbReference type="GeneID" id="24725354"/>
<organism evidence="1 2">
    <name type="scientific">Streptococcus phage SpSL1</name>
    <dbReference type="NCBI Taxonomy" id="1566990"/>
    <lineage>
        <taxon>Viruses</taxon>
        <taxon>Duplodnaviria</taxon>
        <taxon>Heunggongvirae</taxon>
        <taxon>Uroviricota</taxon>
        <taxon>Caudoviricetes</taxon>
        <taxon>Mcshanvirinae</taxon>
        <taxon>Adrianbuildvirus</taxon>
        <taxon>Adrianbuildvirus SpSL1</taxon>
    </lineage>
</organism>
<evidence type="ECO:0000313" key="1">
    <source>
        <dbReference type="EMBL" id="AIX12938.1"/>
    </source>
</evidence>
<sequence>MDNVKHDNNLIKEIIEKHFENMVDDVLAHTETYYEALGAIGSIKGCNVPDMIHLADCLRKAIRKRAMQQKTPNHKN</sequence>
<dbReference type="EMBL" id="KM882824">
    <property type="protein sequence ID" value="AIX12938.1"/>
    <property type="molecule type" value="Genomic_DNA"/>
</dbReference>